<dbReference type="eggNOG" id="COG1951">
    <property type="taxonomic scope" value="Bacteria"/>
</dbReference>
<dbReference type="PANTHER" id="PTHR30389">
    <property type="entry name" value="FUMARATE HYDRATASE-RELATED"/>
    <property type="match status" value="1"/>
</dbReference>
<keyword evidence="4" id="KW-0408">Iron</keyword>
<accession>D6SLX1</accession>
<dbReference type="EMBL" id="ACJN02000001">
    <property type="protein sequence ID" value="EFI35682.1"/>
    <property type="molecule type" value="Genomic_DNA"/>
</dbReference>
<feature type="domain" description="Fe-S hydro-lyase tartrate dehydratase alpha-type catalytic" evidence="7">
    <location>
        <begin position="11"/>
        <end position="276"/>
    </location>
</feature>
<dbReference type="EC" id="4.2.1.2" evidence="8"/>
<evidence type="ECO:0000256" key="5">
    <source>
        <dbReference type="ARBA" id="ARBA00023014"/>
    </source>
</evidence>
<dbReference type="AlphaFoldDB" id="D6SLX1"/>
<evidence type="ECO:0000256" key="1">
    <source>
        <dbReference type="ARBA" id="ARBA00008876"/>
    </source>
</evidence>
<sequence>MRSIDAREVTRQVSQMVVEANMVLPGDVSTALEKAWENEDNPSGREILGQLLENARLAREMSLPLCQDTGLAVFFVELGQECRLRGDLYQAVNAGVSRGYEEGFLRKSVCNPLSRKNTGDNTPAVIHLDLVPGDRLKIRFMPKGGGSENMSGLAMLTPSQGLEGVKEFVLQRVAGAGPNPCPPGIIGIGIGGSFDQAPLLAKKALFRPLDDIHPEQEVRDLEAELFEAVNALGIGPMGMGGRTTCLGVKIQAAPCHIASLPVAVNIQCHAARHKEVSL</sequence>
<evidence type="ECO:0000313" key="8">
    <source>
        <dbReference type="EMBL" id="EFI35682.1"/>
    </source>
</evidence>
<dbReference type="InterPro" id="IPR004646">
    <property type="entry name" value="Fe-S_hydro-lyase_TtdA-typ_cat"/>
</dbReference>
<evidence type="ECO:0000256" key="3">
    <source>
        <dbReference type="ARBA" id="ARBA00022723"/>
    </source>
</evidence>
<organism evidence="8 9">
    <name type="scientific">Desulfonatronospira thiodismutans ASO3-1</name>
    <dbReference type="NCBI Taxonomy" id="555779"/>
    <lineage>
        <taxon>Bacteria</taxon>
        <taxon>Pseudomonadati</taxon>
        <taxon>Thermodesulfobacteriota</taxon>
        <taxon>Desulfovibrionia</taxon>
        <taxon>Desulfovibrionales</taxon>
        <taxon>Desulfonatronovibrionaceae</taxon>
        <taxon>Desulfonatronospira</taxon>
    </lineage>
</organism>
<evidence type="ECO:0000256" key="4">
    <source>
        <dbReference type="ARBA" id="ARBA00023004"/>
    </source>
</evidence>
<evidence type="ECO:0000259" key="7">
    <source>
        <dbReference type="Pfam" id="PF05681"/>
    </source>
</evidence>
<keyword evidence="5" id="KW-0411">Iron-sulfur</keyword>
<dbReference type="Proteomes" id="UP000005496">
    <property type="component" value="Unassembled WGS sequence"/>
</dbReference>
<keyword evidence="3" id="KW-0479">Metal-binding</keyword>
<dbReference type="Pfam" id="PF05681">
    <property type="entry name" value="Fumerase"/>
    <property type="match status" value="1"/>
</dbReference>
<gene>
    <name evidence="8" type="ORF">Dthio_PD3111</name>
</gene>
<comment type="similarity">
    <text evidence="1">Belongs to the class-I fumarase family.</text>
</comment>
<dbReference type="InterPro" id="IPR051208">
    <property type="entry name" value="Class-I_Fumarase/Tartrate_DH"/>
</dbReference>
<name>D6SLX1_9BACT</name>
<keyword evidence="9" id="KW-1185">Reference proteome</keyword>
<protein>
    <submittedName>
        <fullName evidence="8">Hydro-lyase, Fe-S type, tartrate/fumarate subfamily, alpha subunit</fullName>
        <ecNumber evidence="8">4.2.1.2</ecNumber>
    </submittedName>
</protein>
<dbReference type="GO" id="GO:0051539">
    <property type="term" value="F:4 iron, 4 sulfur cluster binding"/>
    <property type="evidence" value="ECO:0007669"/>
    <property type="project" value="UniProtKB-KW"/>
</dbReference>
<dbReference type="RefSeq" id="WP_008868811.1">
    <property type="nucleotide sequence ID" value="NZ_ACJN02000001.1"/>
</dbReference>
<keyword evidence="6 8" id="KW-0456">Lyase</keyword>
<evidence type="ECO:0000256" key="6">
    <source>
        <dbReference type="ARBA" id="ARBA00023239"/>
    </source>
</evidence>
<keyword evidence="2" id="KW-0004">4Fe-4S</keyword>
<reference evidence="8" key="1">
    <citation type="submission" date="2010-05" db="EMBL/GenBank/DDBJ databases">
        <title>The draft genome of Desulfonatronospira thiodismutans ASO3-1.</title>
        <authorList>
            <consortium name="US DOE Joint Genome Institute (JGI-PGF)"/>
            <person name="Lucas S."/>
            <person name="Copeland A."/>
            <person name="Lapidus A."/>
            <person name="Cheng J.-F."/>
            <person name="Bruce D."/>
            <person name="Goodwin L."/>
            <person name="Pitluck S."/>
            <person name="Chertkov O."/>
            <person name="Brettin T."/>
            <person name="Detter J.C."/>
            <person name="Han C."/>
            <person name="Land M.L."/>
            <person name="Hauser L."/>
            <person name="Kyrpides N."/>
            <person name="Mikhailova N."/>
            <person name="Muyzer G."/>
            <person name="Woyke T."/>
        </authorList>
    </citation>
    <scope>NUCLEOTIDE SEQUENCE [LARGE SCALE GENOMIC DNA]</scope>
    <source>
        <strain evidence="8">ASO3-1</strain>
    </source>
</reference>
<dbReference type="OrthoDB" id="9798978at2"/>
<proteinExistence type="inferred from homology"/>
<dbReference type="GO" id="GO:0004333">
    <property type="term" value="F:fumarate hydratase activity"/>
    <property type="evidence" value="ECO:0007669"/>
    <property type="project" value="UniProtKB-EC"/>
</dbReference>
<dbReference type="GO" id="GO:0046872">
    <property type="term" value="F:metal ion binding"/>
    <property type="evidence" value="ECO:0007669"/>
    <property type="project" value="UniProtKB-KW"/>
</dbReference>
<dbReference type="PANTHER" id="PTHR30389:SF17">
    <property type="entry name" value="L(+)-TARTRATE DEHYDRATASE SUBUNIT ALPHA-RELATED"/>
    <property type="match status" value="1"/>
</dbReference>
<dbReference type="NCBIfam" id="NF004885">
    <property type="entry name" value="PRK06246.1"/>
    <property type="match status" value="1"/>
</dbReference>
<evidence type="ECO:0000256" key="2">
    <source>
        <dbReference type="ARBA" id="ARBA00022485"/>
    </source>
</evidence>
<dbReference type="NCBIfam" id="TIGR00722">
    <property type="entry name" value="ttdA_fumA_fumB"/>
    <property type="match status" value="1"/>
</dbReference>
<evidence type="ECO:0000313" key="9">
    <source>
        <dbReference type="Proteomes" id="UP000005496"/>
    </source>
</evidence>
<comment type="caution">
    <text evidence="8">The sequence shown here is derived from an EMBL/GenBank/DDBJ whole genome shotgun (WGS) entry which is preliminary data.</text>
</comment>